<gene>
    <name evidence="2" type="ORF">GMOD_00009554</name>
</gene>
<evidence type="ECO:0000313" key="3">
    <source>
        <dbReference type="Proteomes" id="UP000265663"/>
    </source>
</evidence>
<sequence length="476" mass="52082">MSDPTENPVLVLQPPPLPDPSIIPPPHITQTSPKAVPVKADPSFARKHGPINKVIEAVLDKLPDPLIELLSQDLSLNIRNWNPAEGLLHKLNPTGLPPHRLRIKVGCVVTLLKHLEVNSQLSKNQHLRILRYENDYLECLVLDGQLEGTKMVLTRVPFVAKYKGLDQHSYQRTQFPIRVATGYTQPSAPRDASKTGVKLPSTPDRLLSEGLPRIVAPHDAKAKPSANLNLGFKLPGPPASKSSSLEVDKYISITKPAADKLKLSPDCWDDFLDSSTQISRDLAAEGAPKVSTSMKAPLVPLAVADCLPPLSTQDLDFSMDELDEEPSIPKAAEAVASRAVQEMLAKVPTILSTKTPTRPMAAPNSGRRLAYPKKIAGRCLNPGPLSRATQIEYELSKLRPSQLPKGMTEEWRKRKATTPSPTSPPPAKRQCVQDACATVTKKSVASLSPEGMSEDFTASIEDQFFDEEDFDFRCSI</sequence>
<name>A0A3M7MEX0_9PLEO</name>
<reference evidence="2 3" key="1">
    <citation type="journal article" date="2014" name="PLoS ONE">
        <title>De novo Genome Assembly of the Fungal Plant Pathogen Pyrenophora semeniperda.</title>
        <authorList>
            <person name="Soliai M.M."/>
            <person name="Meyer S.E."/>
            <person name="Udall J.A."/>
            <person name="Elzinga D.E."/>
            <person name="Hermansen R.A."/>
            <person name="Bodily P.M."/>
            <person name="Hart A.A."/>
            <person name="Coleman C.E."/>
        </authorList>
    </citation>
    <scope>NUCLEOTIDE SEQUENCE [LARGE SCALE GENOMIC DNA]</scope>
    <source>
        <strain evidence="2 3">CCB06</strain>
        <tissue evidence="2">Mycelium</tissue>
    </source>
</reference>
<keyword evidence="2" id="KW-0347">Helicase</keyword>
<dbReference type="GO" id="GO:0004386">
    <property type="term" value="F:helicase activity"/>
    <property type="evidence" value="ECO:0007669"/>
    <property type="project" value="UniProtKB-KW"/>
</dbReference>
<accession>A0A3M7MEX0</accession>
<dbReference type="AlphaFoldDB" id="A0A3M7MEX0"/>
<feature type="region of interest" description="Disordered" evidence="1">
    <location>
        <begin position="182"/>
        <end position="202"/>
    </location>
</feature>
<keyword evidence="2" id="KW-0067">ATP-binding</keyword>
<evidence type="ECO:0000256" key="1">
    <source>
        <dbReference type="SAM" id="MobiDB-lite"/>
    </source>
</evidence>
<evidence type="ECO:0000313" key="2">
    <source>
        <dbReference type="EMBL" id="RMZ73045.1"/>
    </source>
</evidence>
<dbReference type="EMBL" id="KE747838">
    <property type="protein sequence ID" value="RMZ73045.1"/>
    <property type="molecule type" value="Genomic_DNA"/>
</dbReference>
<feature type="region of interest" description="Disordered" evidence="1">
    <location>
        <begin position="402"/>
        <end position="431"/>
    </location>
</feature>
<keyword evidence="3" id="KW-1185">Reference proteome</keyword>
<organism evidence="2 3">
    <name type="scientific">Pyrenophora seminiperda CCB06</name>
    <dbReference type="NCBI Taxonomy" id="1302712"/>
    <lineage>
        <taxon>Eukaryota</taxon>
        <taxon>Fungi</taxon>
        <taxon>Dikarya</taxon>
        <taxon>Ascomycota</taxon>
        <taxon>Pezizomycotina</taxon>
        <taxon>Dothideomycetes</taxon>
        <taxon>Pleosporomycetidae</taxon>
        <taxon>Pleosporales</taxon>
        <taxon>Pleosporineae</taxon>
        <taxon>Pleosporaceae</taxon>
        <taxon>Pyrenophora</taxon>
    </lineage>
</organism>
<dbReference type="OrthoDB" id="3691720at2759"/>
<keyword evidence="2" id="KW-0378">Hydrolase</keyword>
<proteinExistence type="predicted"/>
<dbReference type="Proteomes" id="UP000265663">
    <property type="component" value="Unassembled WGS sequence"/>
</dbReference>
<keyword evidence="2" id="KW-0547">Nucleotide-binding</keyword>
<protein>
    <submittedName>
        <fullName evidence="2">Atp-dependent dna helicase pif1</fullName>
    </submittedName>
</protein>